<dbReference type="InterPro" id="IPR000172">
    <property type="entry name" value="GMC_OxRdtase_N"/>
</dbReference>
<feature type="domain" description="Glucose-methanol-choline oxidoreductase N-terminal" evidence="12">
    <location>
        <begin position="121"/>
        <end position="144"/>
    </location>
</feature>
<dbReference type="InterPro" id="IPR036188">
    <property type="entry name" value="FAD/NAD-bd_sf"/>
</dbReference>
<dbReference type="Gene3D" id="3.50.50.60">
    <property type="entry name" value="FAD/NAD(P)-binding domain"/>
    <property type="match status" value="1"/>
</dbReference>
<evidence type="ECO:0000259" key="12">
    <source>
        <dbReference type="PROSITE" id="PS00623"/>
    </source>
</evidence>
<comment type="similarity">
    <text evidence="2 10">Belongs to the GMC oxidoreductase family.</text>
</comment>
<dbReference type="GO" id="GO:0050660">
    <property type="term" value="F:flavin adenine dinucleotide binding"/>
    <property type="evidence" value="ECO:0007669"/>
    <property type="project" value="InterPro"/>
</dbReference>
<evidence type="ECO:0000256" key="4">
    <source>
        <dbReference type="ARBA" id="ARBA00022729"/>
    </source>
</evidence>
<dbReference type="Gene3D" id="3.30.560.10">
    <property type="entry name" value="Glucose Oxidase, domain 3"/>
    <property type="match status" value="1"/>
</dbReference>
<feature type="signal peptide" evidence="11">
    <location>
        <begin position="1"/>
        <end position="22"/>
    </location>
</feature>
<feature type="active site" description="Proton donor" evidence="8">
    <location>
        <position position="555"/>
    </location>
</feature>
<evidence type="ECO:0000256" key="7">
    <source>
        <dbReference type="ARBA" id="ARBA00023180"/>
    </source>
</evidence>
<evidence type="ECO:0000259" key="13">
    <source>
        <dbReference type="PROSITE" id="PS00624"/>
    </source>
</evidence>
<keyword evidence="3 10" id="KW-0285">Flavoprotein</keyword>
<evidence type="ECO:0000256" key="2">
    <source>
        <dbReference type="ARBA" id="ARBA00010790"/>
    </source>
</evidence>
<evidence type="ECO:0000256" key="10">
    <source>
        <dbReference type="RuleBase" id="RU003968"/>
    </source>
</evidence>
<dbReference type="SUPFAM" id="SSF51905">
    <property type="entry name" value="FAD/NAD(P)-binding domain"/>
    <property type="match status" value="1"/>
</dbReference>
<keyword evidence="6" id="KW-0560">Oxidoreductase</keyword>
<feature type="active site" description="Proton acceptor" evidence="8">
    <location>
        <position position="598"/>
    </location>
</feature>
<protein>
    <recommendedName>
        <fullName evidence="12 13">Glucose-methanol-choline oxidoreductase N-terminal domain-containing protein</fullName>
    </recommendedName>
</protein>
<dbReference type="Pfam" id="PF00732">
    <property type="entry name" value="GMC_oxred_N"/>
    <property type="match status" value="1"/>
</dbReference>
<dbReference type="GO" id="GO:0016614">
    <property type="term" value="F:oxidoreductase activity, acting on CH-OH group of donors"/>
    <property type="evidence" value="ECO:0007669"/>
    <property type="project" value="InterPro"/>
</dbReference>
<comment type="caution">
    <text evidence="14">The sequence shown here is derived from an EMBL/GenBank/DDBJ whole genome shotgun (WGS) entry which is preliminary data.</text>
</comment>
<evidence type="ECO:0000313" key="15">
    <source>
        <dbReference type="Proteomes" id="UP001383192"/>
    </source>
</evidence>
<feature type="binding site" evidence="9">
    <location>
        <begin position="554"/>
        <end position="555"/>
    </location>
    <ligand>
        <name>FAD</name>
        <dbReference type="ChEBI" id="CHEBI:57692"/>
    </ligand>
</feature>
<keyword evidence="7" id="KW-0325">Glycoprotein</keyword>
<dbReference type="AlphaFoldDB" id="A0AAW0CXW6"/>
<dbReference type="PANTHER" id="PTHR11552:SF201">
    <property type="entry name" value="GLUCOSE-METHANOL-CHOLINE OXIDOREDUCTASE N-TERMINAL DOMAIN-CONTAINING PROTEIN"/>
    <property type="match status" value="1"/>
</dbReference>
<dbReference type="SUPFAM" id="SSF54373">
    <property type="entry name" value="FAD-linked reductases, C-terminal domain"/>
    <property type="match status" value="1"/>
</dbReference>
<keyword evidence="5 9" id="KW-0274">FAD</keyword>
<feature type="chain" id="PRO_5043642695" description="Glucose-methanol-choline oxidoreductase N-terminal domain-containing protein" evidence="11">
    <location>
        <begin position="23"/>
        <end position="618"/>
    </location>
</feature>
<evidence type="ECO:0000256" key="11">
    <source>
        <dbReference type="SAM" id="SignalP"/>
    </source>
</evidence>
<name>A0AAW0CXW6_9AGAR</name>
<dbReference type="Gene3D" id="4.10.450.10">
    <property type="entry name" value="Glucose Oxidase, domain 2"/>
    <property type="match status" value="1"/>
</dbReference>
<accession>A0AAW0CXW6</accession>
<dbReference type="Pfam" id="PF05199">
    <property type="entry name" value="GMC_oxred_C"/>
    <property type="match status" value="1"/>
</dbReference>
<comment type="cofactor">
    <cofactor evidence="1 9">
        <name>FAD</name>
        <dbReference type="ChEBI" id="CHEBI:57692"/>
    </cofactor>
</comment>
<dbReference type="InterPro" id="IPR027424">
    <property type="entry name" value="Glucose_Oxidase_domain_2"/>
</dbReference>
<organism evidence="14 15">
    <name type="scientific">Paramarasmius palmivorus</name>
    <dbReference type="NCBI Taxonomy" id="297713"/>
    <lineage>
        <taxon>Eukaryota</taxon>
        <taxon>Fungi</taxon>
        <taxon>Dikarya</taxon>
        <taxon>Basidiomycota</taxon>
        <taxon>Agaricomycotina</taxon>
        <taxon>Agaricomycetes</taxon>
        <taxon>Agaricomycetidae</taxon>
        <taxon>Agaricales</taxon>
        <taxon>Marasmiineae</taxon>
        <taxon>Marasmiaceae</taxon>
        <taxon>Paramarasmius</taxon>
    </lineage>
</organism>
<evidence type="ECO:0000256" key="3">
    <source>
        <dbReference type="ARBA" id="ARBA00022630"/>
    </source>
</evidence>
<dbReference type="InterPro" id="IPR012132">
    <property type="entry name" value="GMC_OxRdtase"/>
</dbReference>
<evidence type="ECO:0000256" key="8">
    <source>
        <dbReference type="PIRSR" id="PIRSR000137-1"/>
    </source>
</evidence>
<feature type="binding site" evidence="9">
    <location>
        <position position="278"/>
    </location>
    <ligand>
        <name>FAD</name>
        <dbReference type="ChEBI" id="CHEBI:57692"/>
    </ligand>
</feature>
<keyword evidence="4 11" id="KW-0732">Signal</keyword>
<reference evidence="14 15" key="1">
    <citation type="submission" date="2024-01" db="EMBL/GenBank/DDBJ databases">
        <title>A draft genome for a cacao thread blight-causing isolate of Paramarasmius palmivorus.</title>
        <authorList>
            <person name="Baruah I.K."/>
            <person name="Bukari Y."/>
            <person name="Amoako-Attah I."/>
            <person name="Meinhardt L.W."/>
            <person name="Bailey B.A."/>
            <person name="Cohen S.P."/>
        </authorList>
    </citation>
    <scope>NUCLEOTIDE SEQUENCE [LARGE SCALE GENOMIC DNA]</scope>
    <source>
        <strain evidence="14 15">GH-12</strain>
    </source>
</reference>
<evidence type="ECO:0000256" key="5">
    <source>
        <dbReference type="ARBA" id="ARBA00022827"/>
    </source>
</evidence>
<evidence type="ECO:0000256" key="1">
    <source>
        <dbReference type="ARBA" id="ARBA00001974"/>
    </source>
</evidence>
<feature type="domain" description="Glucose-methanol-choline oxidoreductase N-terminal" evidence="13">
    <location>
        <begin position="322"/>
        <end position="336"/>
    </location>
</feature>
<evidence type="ECO:0000256" key="6">
    <source>
        <dbReference type="ARBA" id="ARBA00023002"/>
    </source>
</evidence>
<dbReference type="PIRSF" id="PIRSF000137">
    <property type="entry name" value="Alcohol_oxidase"/>
    <property type="match status" value="1"/>
</dbReference>
<dbReference type="Proteomes" id="UP001383192">
    <property type="component" value="Unassembled WGS sequence"/>
</dbReference>
<dbReference type="EMBL" id="JAYKXP010000026">
    <property type="protein sequence ID" value="KAK7044129.1"/>
    <property type="molecule type" value="Genomic_DNA"/>
</dbReference>
<sequence length="618" mass="66704">MIQGRHSRTLQLFFYLLPLSFAVPLNEDTERALPTYRVTTDPSTISAQSFDYIVIGGGLTGLTVASRLSEDPTVTVLLVEAGQDKRDDSRVYDVFQYGAAFGDDSLTWHWNSDQGKIMYGGKTLGGSSSINGAHFTKGSAAQYDAWTSLLETSDANSGWNWAGMFSYMKKAETFTPPGSDQPASYNASFHGASGPVQVAYPSDMYKGPQQPAFIQTIGNLTGLKHLPDINGGDANYVSLTPFTINAKKDDRRSSACEAYLTPVEGRRTNWVVLTEHMVTKLTWSNPGQVPLVASGIEFAPYNGDRNARYTASAKKDVIIACGAIQTPALLQLSGIGDSAVLEPLGIKTNIDLKTVGKNLQEQTSSNLGSNGTNFSEGGKGPSDALAYPNLYQIFGSQADSMVQKIKSNVANWAQSQASGALNGDALQQIYQIQAGLIVDSKVPLAELIYVTGWPAKIGFDMWGLLPFSRGTVKITSTDPFTQPAINVNYFSVDFDMDVQVATARLARKIMSTQPLKSLATVEVIPGDAVPDDPSTRGSDADWRSWIQNNFGSVWHPIGTAAMMRRSLGGVVDSKLRVYDTKNVRVVDASVVPLQISAHLQSTLYGVAEKAADLIKNGQ</sequence>
<keyword evidence="15" id="KW-1185">Reference proteome</keyword>
<gene>
    <name evidence="14" type="ORF">VNI00_007846</name>
</gene>
<dbReference type="PROSITE" id="PS00624">
    <property type="entry name" value="GMC_OXRED_2"/>
    <property type="match status" value="1"/>
</dbReference>
<dbReference type="InterPro" id="IPR007867">
    <property type="entry name" value="GMC_OxRtase_C"/>
</dbReference>
<evidence type="ECO:0000256" key="9">
    <source>
        <dbReference type="PIRSR" id="PIRSR000137-2"/>
    </source>
</evidence>
<proteinExistence type="inferred from homology"/>
<dbReference type="PANTHER" id="PTHR11552">
    <property type="entry name" value="GLUCOSE-METHANOL-CHOLINE GMC OXIDOREDUCTASE"/>
    <property type="match status" value="1"/>
</dbReference>
<evidence type="ECO:0000313" key="14">
    <source>
        <dbReference type="EMBL" id="KAK7044129.1"/>
    </source>
</evidence>
<dbReference type="PROSITE" id="PS00623">
    <property type="entry name" value="GMC_OXRED_1"/>
    <property type="match status" value="1"/>
</dbReference>